<feature type="domain" description="Methyltransferase" evidence="2">
    <location>
        <begin position="184"/>
        <end position="275"/>
    </location>
</feature>
<dbReference type="RefSeq" id="WP_123392552.1">
    <property type="nucleotide sequence ID" value="NZ_RKHO01000001.1"/>
</dbReference>
<dbReference type="InterPro" id="IPR029063">
    <property type="entry name" value="SAM-dependent_MTases_sf"/>
</dbReference>
<proteinExistence type="predicted"/>
<keyword evidence="4" id="KW-1185">Reference proteome</keyword>
<keyword evidence="3" id="KW-0489">Methyltransferase</keyword>
<evidence type="ECO:0000313" key="3">
    <source>
        <dbReference type="EMBL" id="ROR92866.1"/>
    </source>
</evidence>
<reference evidence="3 4" key="1">
    <citation type="submission" date="2018-11" db="EMBL/GenBank/DDBJ databases">
        <title>Sequencing the genomes of 1000 actinobacteria strains.</title>
        <authorList>
            <person name="Klenk H.-P."/>
        </authorList>
    </citation>
    <scope>NUCLEOTIDE SEQUENCE [LARGE SCALE GENOMIC DNA]</scope>
    <source>
        <strain evidence="3 4">DSM 12652</strain>
    </source>
</reference>
<dbReference type="EMBL" id="RKHO01000001">
    <property type="protein sequence ID" value="ROR92866.1"/>
    <property type="molecule type" value="Genomic_DNA"/>
</dbReference>
<dbReference type="Proteomes" id="UP000281738">
    <property type="component" value="Unassembled WGS sequence"/>
</dbReference>
<dbReference type="Pfam" id="PF13649">
    <property type="entry name" value="Methyltransf_25"/>
    <property type="match status" value="1"/>
</dbReference>
<dbReference type="Gene3D" id="3.40.50.150">
    <property type="entry name" value="Vaccinia Virus protein VP39"/>
    <property type="match status" value="1"/>
</dbReference>
<dbReference type="InterPro" id="IPR041698">
    <property type="entry name" value="Methyltransf_25"/>
</dbReference>
<organism evidence="3 4">
    <name type="scientific">Nocardioides aurantiacus</name>
    <dbReference type="NCBI Taxonomy" id="86796"/>
    <lineage>
        <taxon>Bacteria</taxon>
        <taxon>Bacillati</taxon>
        <taxon>Actinomycetota</taxon>
        <taxon>Actinomycetes</taxon>
        <taxon>Propionibacteriales</taxon>
        <taxon>Nocardioidaceae</taxon>
        <taxon>Nocardioides</taxon>
    </lineage>
</organism>
<keyword evidence="3" id="KW-0808">Transferase</keyword>
<protein>
    <submittedName>
        <fullName evidence="3">Methyltransferase family protein</fullName>
    </submittedName>
</protein>
<gene>
    <name evidence="3" type="ORF">EDD33_3767</name>
</gene>
<feature type="compositionally biased region" description="Low complexity" evidence="1">
    <location>
        <begin position="141"/>
        <end position="155"/>
    </location>
</feature>
<comment type="caution">
    <text evidence="3">The sequence shown here is derived from an EMBL/GenBank/DDBJ whole genome shotgun (WGS) entry which is preliminary data.</text>
</comment>
<dbReference type="SUPFAM" id="SSF53335">
    <property type="entry name" value="S-adenosyl-L-methionine-dependent methyltransferases"/>
    <property type="match status" value="1"/>
</dbReference>
<name>A0A3N2CZF0_9ACTN</name>
<dbReference type="NCBIfam" id="NF041255">
    <property type="entry name" value="mycofact_MftM"/>
    <property type="match status" value="1"/>
</dbReference>
<dbReference type="OrthoDB" id="3571292at2"/>
<feature type="region of interest" description="Disordered" evidence="1">
    <location>
        <begin position="141"/>
        <end position="160"/>
    </location>
</feature>
<sequence length="329" mass="34819">MSAAHVGEPGGATLPPIDPLGPAGPGGWYVDDLVRVRAVGTLRQWSRDSVRTEHFDVRHVGVRVHVDHWVPPSRIDDDLAGLLADELFTPGWLRGTELFERVFTGVVRSGAGDPLERWLLFYRNSLVGIAREVAGAASGAASTSASSSGSASESGSGSGSGHGTIAGYAPVYDHAEGLLADGSVLELGSCFGFLSLRLAGRGRRVTASDVSAGTMRLLATTAPLLGVRLETRVADAARVPAPDRSADTVLALHLLEHLDPAHGDRVVAEAVRLARRRVVVAVPLEDVADETWGHVRTVTLDDLRAWGRSTGLPYDVHEHHGGWLVVETG</sequence>
<evidence type="ECO:0000256" key="1">
    <source>
        <dbReference type="SAM" id="MobiDB-lite"/>
    </source>
</evidence>
<dbReference type="GO" id="GO:0032259">
    <property type="term" value="P:methylation"/>
    <property type="evidence" value="ECO:0007669"/>
    <property type="project" value="UniProtKB-KW"/>
</dbReference>
<accession>A0A3N2CZF0</accession>
<dbReference type="GO" id="GO:0008168">
    <property type="term" value="F:methyltransferase activity"/>
    <property type="evidence" value="ECO:0007669"/>
    <property type="project" value="UniProtKB-KW"/>
</dbReference>
<evidence type="ECO:0000313" key="4">
    <source>
        <dbReference type="Proteomes" id="UP000281738"/>
    </source>
</evidence>
<dbReference type="AlphaFoldDB" id="A0A3N2CZF0"/>
<evidence type="ECO:0000259" key="2">
    <source>
        <dbReference type="Pfam" id="PF13649"/>
    </source>
</evidence>